<gene>
    <name evidence="1" type="ORF">H1016_01450</name>
</gene>
<evidence type="ECO:0000313" key="2">
    <source>
        <dbReference type="Proteomes" id="UP000646946"/>
    </source>
</evidence>
<comment type="caution">
    <text evidence="1">The sequence shown here is derived from an EMBL/GenBank/DDBJ whole genome shotgun (WGS) entry which is preliminary data.</text>
</comment>
<reference evidence="1 2" key="1">
    <citation type="journal article" name="Nat. Commun.">
        <title>Undinarchaeota illuminate DPANN phylogeny and the impact of gene transfer on archaeal evolution.</title>
        <authorList>
            <person name="Dombrowski N."/>
            <person name="Williams T.A."/>
            <person name="Sun J."/>
            <person name="Woodcroft B.J."/>
            <person name="Lee J.H."/>
            <person name="Minh B.Q."/>
            <person name="Rinke C."/>
            <person name="Spang A."/>
        </authorList>
    </citation>
    <scope>NUCLEOTIDE SEQUENCE [LARGE SCALE GENOMIC DNA]</scope>
    <source>
        <strain evidence="1">MAG_bin1129</strain>
    </source>
</reference>
<dbReference type="AlphaFoldDB" id="A0A832X5V4"/>
<proteinExistence type="predicted"/>
<sequence length="83" mass="9359">MVGKVTHYYNKIGVGIIELTDSDLAVGDEISIEGMHTNFQQKIQSMHVEHQAVNIARVGQVVGLKVKDRVHEKDIVYKVIKKM</sequence>
<protein>
    <submittedName>
        <fullName evidence="1">Translation elongation factor-like protein</fullName>
    </submittedName>
</protein>
<dbReference type="InterPro" id="IPR009000">
    <property type="entry name" value="Transl_B-barrel_sf"/>
</dbReference>
<evidence type="ECO:0000313" key="1">
    <source>
        <dbReference type="EMBL" id="HIK00185.1"/>
    </source>
</evidence>
<dbReference type="EMBL" id="DVAB01000014">
    <property type="protein sequence ID" value="HIK00185.1"/>
    <property type="molecule type" value="Genomic_DNA"/>
</dbReference>
<dbReference type="Proteomes" id="UP000646946">
    <property type="component" value="Unassembled WGS sequence"/>
</dbReference>
<organism evidence="1 2">
    <name type="scientific">Candidatus Naiadarchaeum limnaeum</name>
    <dbReference type="NCBI Taxonomy" id="2756139"/>
    <lineage>
        <taxon>Archaea</taxon>
        <taxon>Candidatus Undinarchaeota</taxon>
        <taxon>Candidatus Undinarchaeia</taxon>
        <taxon>Candidatus Naiadarchaeales</taxon>
        <taxon>Candidatus Naiadarchaeaceae</taxon>
        <taxon>Candidatus Naiadarchaeum</taxon>
    </lineage>
</organism>
<dbReference type="Gene3D" id="2.40.30.10">
    <property type="entry name" value="Translation factors"/>
    <property type="match status" value="1"/>
</dbReference>
<name>A0A832X5V4_9ARCH</name>
<dbReference type="SUPFAM" id="SSF50447">
    <property type="entry name" value="Translation proteins"/>
    <property type="match status" value="1"/>
</dbReference>
<accession>A0A832X5V4</accession>
<dbReference type="GO" id="GO:0003746">
    <property type="term" value="F:translation elongation factor activity"/>
    <property type="evidence" value="ECO:0007669"/>
    <property type="project" value="UniProtKB-KW"/>
</dbReference>
<keyword evidence="2" id="KW-1185">Reference proteome</keyword>